<protein>
    <recommendedName>
        <fullName evidence="3">EfeO-type cupredoxin-like domain-containing protein</fullName>
    </recommendedName>
</protein>
<dbReference type="EMBL" id="CP024932">
    <property type="protein sequence ID" value="ATZ07512.1"/>
    <property type="molecule type" value="Genomic_DNA"/>
</dbReference>
<dbReference type="InterPro" id="IPR050894">
    <property type="entry name" value="EfeM/EfeO_iron_uptake"/>
</dbReference>
<dbReference type="PROSITE" id="PS51257">
    <property type="entry name" value="PROKAR_LIPOPROTEIN"/>
    <property type="match status" value="1"/>
</dbReference>
<dbReference type="InterPro" id="IPR008972">
    <property type="entry name" value="Cupredoxin"/>
</dbReference>
<feature type="chain" id="PRO_5044895088" description="EfeO-type cupredoxin-like domain-containing protein" evidence="2">
    <location>
        <begin position="22"/>
        <end position="134"/>
    </location>
</feature>
<dbReference type="Gene3D" id="2.60.40.420">
    <property type="entry name" value="Cupredoxins - blue copper proteins"/>
    <property type="match status" value="1"/>
</dbReference>
<proteinExistence type="predicted"/>
<dbReference type="RefSeq" id="WP_100618596.1">
    <property type="nucleotide sequence ID" value="NZ_CP024932.1"/>
</dbReference>
<dbReference type="PANTHER" id="PTHR39192">
    <property type="entry name" value="IRON UPTAKE SYSTEM COMPONENT EFEO"/>
    <property type="match status" value="1"/>
</dbReference>
<feature type="domain" description="EfeO-type cupredoxin-like" evidence="3">
    <location>
        <begin position="17"/>
        <end position="107"/>
    </location>
</feature>
<feature type="signal peptide" evidence="2">
    <location>
        <begin position="1"/>
        <end position="21"/>
    </location>
</feature>
<evidence type="ECO:0000313" key="5">
    <source>
        <dbReference type="Proteomes" id="UP000231994"/>
    </source>
</evidence>
<accession>A0ABC8CGF1</accession>
<evidence type="ECO:0000259" key="3">
    <source>
        <dbReference type="Pfam" id="PF13473"/>
    </source>
</evidence>
<feature type="compositionally biased region" description="Polar residues" evidence="1">
    <location>
        <begin position="45"/>
        <end position="55"/>
    </location>
</feature>
<feature type="region of interest" description="Disordered" evidence="1">
    <location>
        <begin position="31"/>
        <end position="55"/>
    </location>
</feature>
<evidence type="ECO:0000256" key="1">
    <source>
        <dbReference type="SAM" id="MobiDB-lite"/>
    </source>
</evidence>
<dbReference type="Pfam" id="PF13473">
    <property type="entry name" value="Cupredoxin_1"/>
    <property type="match status" value="1"/>
</dbReference>
<name>A0ABC8CGF1_CORST</name>
<evidence type="ECO:0000313" key="4">
    <source>
        <dbReference type="EMBL" id="ATZ07512.1"/>
    </source>
</evidence>
<evidence type="ECO:0000256" key="2">
    <source>
        <dbReference type="SAM" id="SignalP"/>
    </source>
</evidence>
<keyword evidence="2" id="KW-0732">Signal</keyword>
<organism evidence="4 5">
    <name type="scientific">Corynebacterium striatum</name>
    <dbReference type="NCBI Taxonomy" id="43770"/>
    <lineage>
        <taxon>Bacteria</taxon>
        <taxon>Bacillati</taxon>
        <taxon>Actinomycetota</taxon>
        <taxon>Actinomycetes</taxon>
        <taxon>Mycobacteriales</taxon>
        <taxon>Corynebacteriaceae</taxon>
        <taxon>Corynebacterium</taxon>
    </lineage>
</organism>
<dbReference type="Proteomes" id="UP000231994">
    <property type="component" value="Chromosome"/>
</dbReference>
<dbReference type="AlphaFoldDB" id="A0ABC8CGF1"/>
<reference evidence="4 5" key="1">
    <citation type="submission" date="2017-11" db="EMBL/GenBank/DDBJ databases">
        <title>Whole genome sequencing of cultured pathogen.</title>
        <authorList>
            <person name="Hoffmann M."/>
            <person name="Sanchez M."/>
            <person name="Timme R."/>
            <person name="Nudel K."/>
            <person name="Bry L."/>
        </authorList>
    </citation>
    <scope>NUCLEOTIDE SEQUENCE [LARGE SCALE GENOMIC DNA]</scope>
    <source>
        <strain evidence="4 5">216</strain>
    </source>
</reference>
<gene>
    <name evidence="4" type="ORF">A9D01_00830</name>
</gene>
<dbReference type="InterPro" id="IPR028096">
    <property type="entry name" value="EfeO_Cupredoxin"/>
</dbReference>
<dbReference type="PANTHER" id="PTHR39192:SF1">
    <property type="entry name" value="IRON UPTAKE SYSTEM COMPONENT EFEO"/>
    <property type="match status" value="1"/>
</dbReference>
<sequence length="134" mass="13797">MKRILAAVAGTAALPSLSACADKVDEAESTNFTASDESCEGSGAEATTGTSSFDVTNNSKKTTEFYVYTSGGRVVGEVENIGSGATRKLVVQITDPGEYTLTCKPGMVGDGISQKLNVTGEAVADTEDEVLTQC</sequence>